<reference evidence="2" key="1">
    <citation type="submission" date="2021-02" db="EMBL/GenBank/DDBJ databases">
        <title>Infant gut strain persistence is associated with maternal origin, phylogeny, and functional potential including surface adhesion and iron acquisition.</title>
        <authorList>
            <person name="Lou Y.C."/>
        </authorList>
    </citation>
    <scope>NUCLEOTIDE SEQUENCE</scope>
    <source>
        <strain evidence="2">L3_106_000M1_dasL3_106_000M1_concoct_15</strain>
    </source>
</reference>
<gene>
    <name evidence="2" type="ORF">KHX13_02015</name>
</gene>
<proteinExistence type="predicted"/>
<dbReference type="GO" id="GO:0046677">
    <property type="term" value="P:response to antibiotic"/>
    <property type="evidence" value="ECO:0007669"/>
    <property type="project" value="InterPro"/>
</dbReference>
<evidence type="ECO:0000259" key="1">
    <source>
        <dbReference type="Pfam" id="PF13354"/>
    </source>
</evidence>
<dbReference type="InterPro" id="IPR045155">
    <property type="entry name" value="Beta-lactam_cat"/>
</dbReference>
<dbReference type="GO" id="GO:0008800">
    <property type="term" value="F:beta-lactamase activity"/>
    <property type="evidence" value="ECO:0007669"/>
    <property type="project" value="InterPro"/>
</dbReference>
<dbReference type="Proteomes" id="UP000754226">
    <property type="component" value="Unassembled WGS sequence"/>
</dbReference>
<evidence type="ECO:0000313" key="2">
    <source>
        <dbReference type="EMBL" id="MBS5519103.1"/>
    </source>
</evidence>
<dbReference type="GO" id="GO:0030655">
    <property type="term" value="P:beta-lactam antibiotic catabolic process"/>
    <property type="evidence" value="ECO:0007669"/>
    <property type="project" value="InterPro"/>
</dbReference>
<dbReference type="AlphaFoldDB" id="A0A943EFY5"/>
<dbReference type="PANTHER" id="PTHR35333">
    <property type="entry name" value="BETA-LACTAMASE"/>
    <property type="match status" value="1"/>
</dbReference>
<dbReference type="EMBL" id="JAGZCZ010000002">
    <property type="protein sequence ID" value="MBS5519103.1"/>
    <property type="molecule type" value="Genomic_DNA"/>
</dbReference>
<dbReference type="PANTHER" id="PTHR35333:SF3">
    <property type="entry name" value="BETA-LACTAMASE-TYPE TRANSPEPTIDASE FOLD CONTAINING PROTEIN"/>
    <property type="match status" value="1"/>
</dbReference>
<accession>A0A943EFY5</accession>
<dbReference type="InterPro" id="IPR000871">
    <property type="entry name" value="Beta-lactam_class-A"/>
</dbReference>
<dbReference type="SUPFAM" id="SSF56601">
    <property type="entry name" value="beta-lactamase/transpeptidase-like"/>
    <property type="match status" value="1"/>
</dbReference>
<dbReference type="Pfam" id="PF13354">
    <property type="entry name" value="Beta-lactamase2"/>
    <property type="match status" value="1"/>
</dbReference>
<comment type="caution">
    <text evidence="2">The sequence shown here is derived from an EMBL/GenBank/DDBJ whole genome shotgun (WGS) entry which is preliminary data.</text>
</comment>
<name>A0A943EFY5_9FIRM</name>
<dbReference type="InterPro" id="IPR012338">
    <property type="entry name" value="Beta-lactam/transpept-like"/>
</dbReference>
<evidence type="ECO:0000313" key="3">
    <source>
        <dbReference type="Proteomes" id="UP000754226"/>
    </source>
</evidence>
<feature type="domain" description="Beta-lactamase class A catalytic" evidence="1">
    <location>
        <begin position="70"/>
        <end position="287"/>
    </location>
</feature>
<sequence>MSINKRILLCLLLLLLVGGLSFHLIHQSPKYIAQQKEIEKQESQLVHDKDTKLPYTFLNNVIAQSGATSSVYYKSLDTGEVFYNFSGKMPAGGLIRPYVAAALLDAVKAGDLSLDDPVIIEAKSLREKSPALSKIKPGSKISVRILLEDMMLDQDETALYELVRLIGWDEINAYLLDKGYADTILGSPDLVKTEETAEDKEKNETISYTSVNDMVTLLTRLYEGNCVSKELDAYLLGLMEKQNDRQLLGALLPKKLRLAQVSTSEGRVQNAGGIIYAKEKYILVIMTDKALRKDETMKTINQISSIIFNTVNDKEVFKK</sequence>
<keyword evidence="2" id="KW-0378">Hydrolase</keyword>
<protein>
    <submittedName>
        <fullName evidence="2">Serine hydrolase</fullName>
    </submittedName>
</protein>
<organism evidence="2 3">
    <name type="scientific">Acidaminococcus intestini</name>
    <dbReference type="NCBI Taxonomy" id="187327"/>
    <lineage>
        <taxon>Bacteria</taxon>
        <taxon>Bacillati</taxon>
        <taxon>Bacillota</taxon>
        <taxon>Negativicutes</taxon>
        <taxon>Acidaminococcales</taxon>
        <taxon>Acidaminococcaceae</taxon>
        <taxon>Acidaminococcus</taxon>
    </lineage>
</organism>
<dbReference type="Gene3D" id="3.40.710.10">
    <property type="entry name" value="DD-peptidase/beta-lactamase superfamily"/>
    <property type="match status" value="1"/>
</dbReference>